<keyword evidence="23" id="KW-1185">Reference proteome</keyword>
<evidence type="ECO:0000256" key="8">
    <source>
        <dbReference type="ARBA" id="ARBA00022857"/>
    </source>
</evidence>
<dbReference type="PROSITE" id="PS51383">
    <property type="entry name" value="YJEF_C_3"/>
    <property type="match status" value="1"/>
</dbReference>
<dbReference type="Pfam" id="PF03853">
    <property type="entry name" value="YjeF_N"/>
    <property type="match status" value="1"/>
</dbReference>
<dbReference type="Gene3D" id="3.40.50.10260">
    <property type="entry name" value="YjeF N-terminal domain"/>
    <property type="match status" value="1"/>
</dbReference>
<comment type="catalytic activity">
    <reaction evidence="1 18 19">
        <text>(6R)-NADHX = (6S)-NADHX</text>
        <dbReference type="Rhea" id="RHEA:32215"/>
        <dbReference type="ChEBI" id="CHEBI:64074"/>
        <dbReference type="ChEBI" id="CHEBI:64075"/>
        <dbReference type="EC" id="5.1.99.6"/>
    </reaction>
</comment>
<keyword evidence="7 17" id="KW-0067">ATP-binding</keyword>
<evidence type="ECO:0000256" key="6">
    <source>
        <dbReference type="ARBA" id="ARBA00022741"/>
    </source>
</evidence>
<evidence type="ECO:0000256" key="4">
    <source>
        <dbReference type="ARBA" id="ARBA00009524"/>
    </source>
</evidence>
<feature type="binding site" evidence="17">
    <location>
        <position position="460"/>
    </location>
    <ligand>
        <name>(6S)-NADPHX</name>
        <dbReference type="ChEBI" id="CHEBI:64076"/>
    </ligand>
</feature>
<comment type="similarity">
    <text evidence="18">Belongs to the NnrE/AIBP family.</text>
</comment>
<feature type="binding site" evidence="18">
    <location>
        <begin position="63"/>
        <end position="67"/>
    </location>
    <ligand>
        <name>(6S)-NADPHX</name>
        <dbReference type="ChEBI" id="CHEBI:64076"/>
    </ligand>
</feature>
<comment type="caution">
    <text evidence="18">Lacks conserved residue(s) required for the propagation of feature annotation.</text>
</comment>
<dbReference type="PIRSF" id="PIRSF017184">
    <property type="entry name" value="Nnr"/>
    <property type="match status" value="1"/>
</dbReference>
<feature type="domain" description="YjeF C-terminal" evidence="20">
    <location>
        <begin position="240"/>
        <end position="514"/>
    </location>
</feature>
<comment type="function">
    <text evidence="14 19">Bifunctional enzyme that catalyzes the epimerization of the S- and R-forms of NAD(P)HX and the dehydration of the S-form of NAD(P)HX at the expense of ADP, which is converted to AMP. This allows the repair of both epimers of NAD(P)HX, a damaged form of NAD(P)H that is a result of enzymatic or heat-dependent hydration.</text>
</comment>
<evidence type="ECO:0000259" key="21">
    <source>
        <dbReference type="PROSITE" id="PS51385"/>
    </source>
</evidence>
<evidence type="ECO:0000256" key="9">
    <source>
        <dbReference type="ARBA" id="ARBA00022958"/>
    </source>
</evidence>
<dbReference type="HAMAP" id="MF_01966">
    <property type="entry name" value="NADHX_epimerase"/>
    <property type="match status" value="1"/>
</dbReference>
<dbReference type="Pfam" id="PF01256">
    <property type="entry name" value="Carb_kinase"/>
    <property type="match status" value="1"/>
</dbReference>
<comment type="catalytic activity">
    <reaction evidence="16 17 19">
        <text>(6S)-NADPHX + ADP = AMP + phosphate + NADPH + H(+)</text>
        <dbReference type="Rhea" id="RHEA:32235"/>
        <dbReference type="ChEBI" id="CHEBI:15378"/>
        <dbReference type="ChEBI" id="CHEBI:43474"/>
        <dbReference type="ChEBI" id="CHEBI:57783"/>
        <dbReference type="ChEBI" id="CHEBI:64076"/>
        <dbReference type="ChEBI" id="CHEBI:456215"/>
        <dbReference type="ChEBI" id="CHEBI:456216"/>
        <dbReference type="EC" id="4.2.1.136"/>
    </reaction>
</comment>
<keyword evidence="10 17" id="KW-0520">NAD</keyword>
<dbReference type="HAMAP" id="MF_01965">
    <property type="entry name" value="NADHX_dehydratase"/>
    <property type="match status" value="1"/>
</dbReference>
<feature type="binding site" evidence="17">
    <location>
        <position position="338"/>
    </location>
    <ligand>
        <name>(6S)-NADPHX</name>
        <dbReference type="ChEBI" id="CHEBI:64076"/>
    </ligand>
</feature>
<dbReference type="Proteomes" id="UP001597302">
    <property type="component" value="Unassembled WGS sequence"/>
</dbReference>
<evidence type="ECO:0000256" key="17">
    <source>
        <dbReference type="HAMAP-Rule" id="MF_01965"/>
    </source>
</evidence>
<evidence type="ECO:0000256" key="5">
    <source>
        <dbReference type="ARBA" id="ARBA00022723"/>
    </source>
</evidence>
<evidence type="ECO:0000259" key="20">
    <source>
        <dbReference type="PROSITE" id="PS51383"/>
    </source>
</evidence>
<dbReference type="InterPro" id="IPR004443">
    <property type="entry name" value="YjeF_N_dom"/>
</dbReference>
<evidence type="ECO:0000256" key="7">
    <source>
        <dbReference type="ARBA" id="ARBA00022840"/>
    </source>
</evidence>
<feature type="binding site" evidence="18">
    <location>
        <position position="162"/>
    </location>
    <ligand>
        <name>K(+)</name>
        <dbReference type="ChEBI" id="CHEBI:29103"/>
    </ligand>
</feature>
<evidence type="ECO:0000256" key="2">
    <source>
        <dbReference type="ARBA" id="ARBA00000909"/>
    </source>
</evidence>
<dbReference type="PANTHER" id="PTHR12592">
    <property type="entry name" value="ATP-DEPENDENT (S)-NAD(P)H-HYDRATE DEHYDRATASE FAMILY MEMBER"/>
    <property type="match status" value="1"/>
</dbReference>
<keyword evidence="12 17" id="KW-0456">Lyase</keyword>
<keyword evidence="13" id="KW-0511">Multifunctional enzyme</keyword>
<keyword evidence="5 18" id="KW-0479">Metal-binding</keyword>
<dbReference type="NCBIfam" id="TIGR00196">
    <property type="entry name" value="yjeF_cterm"/>
    <property type="match status" value="1"/>
</dbReference>
<dbReference type="InterPro" id="IPR036652">
    <property type="entry name" value="YjeF_N_dom_sf"/>
</dbReference>
<organism evidence="22 23">
    <name type="scientific">Paracoccus nototheniae</name>
    <dbReference type="NCBI Taxonomy" id="2489002"/>
    <lineage>
        <taxon>Bacteria</taxon>
        <taxon>Pseudomonadati</taxon>
        <taxon>Pseudomonadota</taxon>
        <taxon>Alphaproteobacteria</taxon>
        <taxon>Rhodobacterales</taxon>
        <taxon>Paracoccaceae</taxon>
        <taxon>Paracoccus</taxon>
    </lineage>
</organism>
<dbReference type="SUPFAM" id="SSF64153">
    <property type="entry name" value="YjeF N-terminal domain-like"/>
    <property type="match status" value="1"/>
</dbReference>
<comment type="similarity">
    <text evidence="4 19">In the C-terminal section; belongs to the NnrD/CARKD family.</text>
</comment>
<dbReference type="PROSITE" id="PS01050">
    <property type="entry name" value="YJEF_C_2"/>
    <property type="match status" value="1"/>
</dbReference>
<dbReference type="InterPro" id="IPR030677">
    <property type="entry name" value="Nnr"/>
</dbReference>
<protein>
    <recommendedName>
        <fullName evidence="19">Bifunctional NAD(P)H-hydrate repair enzyme</fullName>
    </recommendedName>
    <alternativeName>
        <fullName evidence="19">Nicotinamide nucleotide repair protein</fullName>
    </alternativeName>
    <domain>
        <recommendedName>
            <fullName evidence="19">ADP-dependent (S)-NAD(P)H-hydrate dehydratase</fullName>
            <ecNumber evidence="19">4.2.1.136</ecNumber>
        </recommendedName>
        <alternativeName>
            <fullName evidence="19">ADP-dependent NAD(P)HX dehydratase</fullName>
        </alternativeName>
    </domain>
    <domain>
        <recommendedName>
            <fullName evidence="19">NAD(P)H-hydrate epimerase</fullName>
            <ecNumber evidence="19">5.1.99.6</ecNumber>
        </recommendedName>
    </domain>
</protein>
<comment type="catalytic activity">
    <reaction evidence="15 17 19">
        <text>(6S)-NADHX + ADP = AMP + phosphate + NADH + H(+)</text>
        <dbReference type="Rhea" id="RHEA:32223"/>
        <dbReference type="ChEBI" id="CHEBI:15378"/>
        <dbReference type="ChEBI" id="CHEBI:43474"/>
        <dbReference type="ChEBI" id="CHEBI:57945"/>
        <dbReference type="ChEBI" id="CHEBI:64074"/>
        <dbReference type="ChEBI" id="CHEBI:456215"/>
        <dbReference type="ChEBI" id="CHEBI:456216"/>
        <dbReference type="EC" id="4.2.1.136"/>
    </reaction>
</comment>
<feature type="binding site" evidence="17">
    <location>
        <position position="459"/>
    </location>
    <ligand>
        <name>AMP</name>
        <dbReference type="ChEBI" id="CHEBI:456215"/>
    </ligand>
</feature>
<evidence type="ECO:0000256" key="3">
    <source>
        <dbReference type="ARBA" id="ARBA00006001"/>
    </source>
</evidence>
<accession>A0ABW4DXX8</accession>
<evidence type="ECO:0000256" key="14">
    <source>
        <dbReference type="ARBA" id="ARBA00025153"/>
    </source>
</evidence>
<evidence type="ECO:0000256" key="19">
    <source>
        <dbReference type="PIRNR" id="PIRNR017184"/>
    </source>
</evidence>
<evidence type="ECO:0000313" key="23">
    <source>
        <dbReference type="Proteomes" id="UP001597302"/>
    </source>
</evidence>
<keyword evidence="11 18" id="KW-0413">Isomerase</keyword>
<keyword evidence="8 17" id="KW-0521">NADP</keyword>
<feature type="domain" description="YjeF N-terminal" evidence="21">
    <location>
        <begin position="15"/>
        <end position="224"/>
    </location>
</feature>
<name>A0ABW4DXX8_9RHOB</name>
<dbReference type="InterPro" id="IPR000631">
    <property type="entry name" value="CARKD"/>
</dbReference>
<dbReference type="InterPro" id="IPR017953">
    <property type="entry name" value="Carbohydrate_kinase_pred_CS"/>
</dbReference>
<comment type="subunit">
    <text evidence="17">Homotetramer.</text>
</comment>
<evidence type="ECO:0000256" key="15">
    <source>
        <dbReference type="ARBA" id="ARBA00048238"/>
    </source>
</evidence>
<dbReference type="SUPFAM" id="SSF53613">
    <property type="entry name" value="Ribokinase-like"/>
    <property type="match status" value="1"/>
</dbReference>
<dbReference type="PROSITE" id="PS51385">
    <property type="entry name" value="YJEF_N"/>
    <property type="match status" value="1"/>
</dbReference>
<gene>
    <name evidence="18" type="primary">nnrE</name>
    <name evidence="17" type="synonym">nnrD</name>
    <name evidence="22" type="ORF">ACFQ5P_10105</name>
</gene>
<evidence type="ECO:0000256" key="16">
    <source>
        <dbReference type="ARBA" id="ARBA00049209"/>
    </source>
</evidence>
<comment type="similarity">
    <text evidence="17">Belongs to the NnrD/CARKD family.</text>
</comment>
<feature type="binding site" evidence="17">
    <location>
        <position position="385"/>
    </location>
    <ligand>
        <name>(6S)-NADPHX</name>
        <dbReference type="ChEBI" id="CHEBI:64076"/>
    </ligand>
</feature>
<dbReference type="NCBIfam" id="TIGR00197">
    <property type="entry name" value="yjeF_nterm"/>
    <property type="match status" value="1"/>
</dbReference>
<dbReference type="EC" id="4.2.1.136" evidence="19"/>
<evidence type="ECO:0000256" key="18">
    <source>
        <dbReference type="HAMAP-Rule" id="MF_01966"/>
    </source>
</evidence>
<keyword evidence="6 17" id="KW-0547">Nucleotide-binding</keyword>
<feature type="binding site" evidence="18">
    <location>
        <begin position="129"/>
        <end position="135"/>
    </location>
    <ligand>
        <name>(6S)-NADPHX</name>
        <dbReference type="ChEBI" id="CHEBI:64076"/>
    </ligand>
</feature>
<dbReference type="EMBL" id="JBHTOQ010000022">
    <property type="protein sequence ID" value="MFD1481648.1"/>
    <property type="molecule type" value="Genomic_DNA"/>
</dbReference>
<reference evidence="23" key="1">
    <citation type="journal article" date="2019" name="Int. J. Syst. Evol. Microbiol.">
        <title>The Global Catalogue of Microorganisms (GCM) 10K type strain sequencing project: providing services to taxonomists for standard genome sequencing and annotation.</title>
        <authorList>
            <consortium name="The Broad Institute Genomics Platform"/>
            <consortium name="The Broad Institute Genome Sequencing Center for Infectious Disease"/>
            <person name="Wu L."/>
            <person name="Ma J."/>
        </authorList>
    </citation>
    <scope>NUCLEOTIDE SEQUENCE [LARGE SCALE GENOMIC DNA]</scope>
    <source>
        <strain evidence="23">CCM 8875</strain>
    </source>
</reference>
<comment type="caution">
    <text evidence="22">The sequence shown here is derived from an EMBL/GenBank/DDBJ whole genome shotgun (WGS) entry which is preliminary data.</text>
</comment>
<feature type="binding site" evidence="17">
    <location>
        <position position="275"/>
    </location>
    <ligand>
        <name>(6S)-NADPHX</name>
        <dbReference type="ChEBI" id="CHEBI:64076"/>
    </ligand>
</feature>
<comment type="function">
    <text evidence="18">Catalyzes the epimerization of the S- and R-forms of NAD(P)HX, a damaged form of NAD(P)H that is a result of enzymatic or heat-dependent hydration. This is a prerequisite for the S-specific NAD(P)H-hydrate dehydratase to allow the repair of both epimers of NAD(P)HX.</text>
</comment>
<sequence length="516" mass="51879">MAMLKGTEIVTAAQMRAMESAAMASGAVTGLALMTRAGKAVAGQIRLRWPRPGRVAVLCGPGANGGDGYVVARLLAQAGWAVRVLGDAPRPGSDAATARAQWQGAVQPLTLAALQGGPVPHLCVDAIFGTGLTRPTDGEIAALLRHLGEQRRCPVVAVDAPSGLCLDSGTLLGQPRGALPPGALRAALTVGFDSPKPGHLLEMGPMICGTLVIADIGLAPWRGVAASALTALWPSFGAAVPSGGKWLRKEAQAQGHKFTHGAALIVAGGPAAGGAARLAARAALRVGAGLVTIGAPPEALADHALPPDALMRRALADGTDLARALEDRRPMALCLGPGCGVARAADLLPTAISARRPLVLDADALTALSQGTHPALHHLCVLTPHGGEFARLVPDLAEALRDPGDPPVLSRVEAARQAAGRLGAVLVLKGPDTVIAAPDGRAAIHSDAAIPWLATAGSGDVLAGLITGLLARGLSGFDAACLGVSLHAAAARRHGPGLIADDLVEALPATIAAWPA</sequence>
<dbReference type="InterPro" id="IPR029056">
    <property type="entry name" value="Ribokinase-like"/>
</dbReference>
<dbReference type="Gene3D" id="3.40.1190.20">
    <property type="match status" value="1"/>
</dbReference>
<evidence type="ECO:0000256" key="12">
    <source>
        <dbReference type="ARBA" id="ARBA00023239"/>
    </source>
</evidence>
<dbReference type="CDD" id="cd01171">
    <property type="entry name" value="YXKO-related"/>
    <property type="match status" value="1"/>
</dbReference>
<feature type="binding site" evidence="17">
    <location>
        <begin position="429"/>
        <end position="433"/>
    </location>
    <ligand>
        <name>AMP</name>
        <dbReference type="ChEBI" id="CHEBI:456215"/>
    </ligand>
</feature>
<evidence type="ECO:0000256" key="13">
    <source>
        <dbReference type="ARBA" id="ARBA00023268"/>
    </source>
</evidence>
<evidence type="ECO:0000313" key="22">
    <source>
        <dbReference type="EMBL" id="MFD1481648.1"/>
    </source>
</evidence>
<proteinExistence type="inferred from homology"/>
<dbReference type="EC" id="5.1.99.6" evidence="19"/>
<feature type="binding site" evidence="18">
    <location>
        <position position="64"/>
    </location>
    <ligand>
        <name>K(+)</name>
        <dbReference type="ChEBI" id="CHEBI:29103"/>
    </ligand>
</feature>
<evidence type="ECO:0000256" key="1">
    <source>
        <dbReference type="ARBA" id="ARBA00000013"/>
    </source>
</evidence>
<comment type="catalytic activity">
    <reaction evidence="2 18 19">
        <text>(6R)-NADPHX = (6S)-NADPHX</text>
        <dbReference type="Rhea" id="RHEA:32227"/>
        <dbReference type="ChEBI" id="CHEBI:64076"/>
        <dbReference type="ChEBI" id="CHEBI:64077"/>
        <dbReference type="EC" id="5.1.99.6"/>
    </reaction>
</comment>
<feature type="binding site" evidence="18">
    <location>
        <position position="159"/>
    </location>
    <ligand>
        <name>(6S)-NADPHX</name>
        <dbReference type="ChEBI" id="CHEBI:64076"/>
    </ligand>
</feature>
<keyword evidence="9 18" id="KW-0630">Potassium</keyword>
<feature type="binding site" evidence="18">
    <location>
        <position position="125"/>
    </location>
    <ligand>
        <name>K(+)</name>
        <dbReference type="ChEBI" id="CHEBI:29103"/>
    </ligand>
</feature>
<comment type="similarity">
    <text evidence="3 19">In the N-terminal section; belongs to the NnrE/AIBP family.</text>
</comment>
<dbReference type="RefSeq" id="WP_242679470.1">
    <property type="nucleotide sequence ID" value="NZ_JBHTOQ010000022.1"/>
</dbReference>
<dbReference type="PANTHER" id="PTHR12592:SF0">
    <property type="entry name" value="ATP-DEPENDENT (S)-NAD(P)H-HYDRATE DEHYDRATASE"/>
    <property type="match status" value="1"/>
</dbReference>
<comment type="cofactor">
    <cofactor evidence="17">
        <name>Mg(2+)</name>
        <dbReference type="ChEBI" id="CHEBI:18420"/>
    </cofactor>
</comment>
<comment type="cofactor">
    <cofactor evidence="18 19">
        <name>K(+)</name>
        <dbReference type="ChEBI" id="CHEBI:29103"/>
    </cofactor>
    <text evidence="18 19">Binds 1 potassium ion per subunit.</text>
</comment>
<evidence type="ECO:0000256" key="11">
    <source>
        <dbReference type="ARBA" id="ARBA00023235"/>
    </source>
</evidence>
<evidence type="ECO:0000256" key="10">
    <source>
        <dbReference type="ARBA" id="ARBA00023027"/>
    </source>
</evidence>
<comment type="function">
    <text evidence="17">Catalyzes the dehydration of the S-form of NAD(P)HX at the expense of ADP, which is converted to AMP. Together with NAD(P)HX epimerase, which catalyzes the epimerization of the S- and R-forms, the enzyme allows the repair of both epimers of NAD(P)HX, a damaged form of NAD(P)H that is a result of enzymatic or heat-dependent hydration.</text>
</comment>